<comment type="subcellular location">
    <subcellularLocation>
        <location evidence="1">Membrane</location>
        <topology evidence="1">Multi-pass membrane protein</topology>
    </subcellularLocation>
</comment>
<dbReference type="EMBL" id="JAVRHM010000030">
    <property type="protein sequence ID" value="MDT0691637.1"/>
    <property type="molecule type" value="Genomic_DNA"/>
</dbReference>
<evidence type="ECO:0000256" key="2">
    <source>
        <dbReference type="ARBA" id="ARBA00006214"/>
    </source>
</evidence>
<name>A0ABU3E6U4_9FLAO</name>
<evidence type="ECO:0000256" key="1">
    <source>
        <dbReference type="ARBA" id="ARBA00004141"/>
    </source>
</evidence>
<comment type="similarity">
    <text evidence="2">Belongs to the VKOR family.</text>
</comment>
<feature type="domain" description="Vitamin K epoxide reductase" evidence="11">
    <location>
        <begin position="36"/>
        <end position="161"/>
    </location>
</feature>
<evidence type="ECO:0000256" key="8">
    <source>
        <dbReference type="ARBA" id="ARBA00023157"/>
    </source>
</evidence>
<keyword evidence="7 10" id="KW-0472">Membrane</keyword>
<organism evidence="12 13">
    <name type="scientific">Autumnicola patrickiae</name>
    <dbReference type="NCBI Taxonomy" id="3075591"/>
    <lineage>
        <taxon>Bacteria</taxon>
        <taxon>Pseudomonadati</taxon>
        <taxon>Bacteroidota</taxon>
        <taxon>Flavobacteriia</taxon>
        <taxon>Flavobacteriales</taxon>
        <taxon>Flavobacteriaceae</taxon>
        <taxon>Autumnicola</taxon>
    </lineage>
</organism>
<feature type="transmembrane region" description="Helical" evidence="10">
    <location>
        <begin position="148"/>
        <end position="167"/>
    </location>
</feature>
<keyword evidence="6" id="KW-0560">Oxidoreductase</keyword>
<protein>
    <submittedName>
        <fullName evidence="12">Vitamin K epoxide reductase family protein</fullName>
    </submittedName>
</protein>
<keyword evidence="5 10" id="KW-1133">Transmembrane helix</keyword>
<keyword evidence="4" id="KW-0874">Quinone</keyword>
<evidence type="ECO:0000256" key="3">
    <source>
        <dbReference type="ARBA" id="ARBA00022692"/>
    </source>
</evidence>
<proteinExistence type="inferred from homology"/>
<keyword evidence="9" id="KW-0676">Redox-active center</keyword>
<evidence type="ECO:0000259" key="11">
    <source>
        <dbReference type="Pfam" id="PF07884"/>
    </source>
</evidence>
<evidence type="ECO:0000313" key="13">
    <source>
        <dbReference type="Proteomes" id="UP001261624"/>
    </source>
</evidence>
<keyword evidence="8" id="KW-1015">Disulfide bond</keyword>
<reference evidence="12 13" key="1">
    <citation type="submission" date="2023-09" db="EMBL/GenBank/DDBJ databases">
        <authorList>
            <person name="Rey-Velasco X."/>
        </authorList>
    </citation>
    <scope>NUCLEOTIDE SEQUENCE [LARGE SCALE GENOMIC DNA]</scope>
    <source>
        <strain evidence="12 13">F188</strain>
    </source>
</reference>
<evidence type="ECO:0000256" key="10">
    <source>
        <dbReference type="SAM" id="Phobius"/>
    </source>
</evidence>
<accession>A0ABU3E6U4</accession>
<gene>
    <name evidence="12" type="ORF">RM549_17730</name>
</gene>
<comment type="caution">
    <text evidence="12">The sequence shown here is derived from an EMBL/GenBank/DDBJ whole genome shotgun (WGS) entry which is preliminary data.</text>
</comment>
<evidence type="ECO:0000256" key="4">
    <source>
        <dbReference type="ARBA" id="ARBA00022719"/>
    </source>
</evidence>
<dbReference type="Proteomes" id="UP001261624">
    <property type="component" value="Unassembled WGS sequence"/>
</dbReference>
<dbReference type="RefSeq" id="WP_311687263.1">
    <property type="nucleotide sequence ID" value="NZ_JAVRHM010000030.1"/>
</dbReference>
<feature type="transmembrane region" description="Helical" evidence="10">
    <location>
        <begin position="115"/>
        <end position="136"/>
    </location>
</feature>
<evidence type="ECO:0000256" key="7">
    <source>
        <dbReference type="ARBA" id="ARBA00023136"/>
    </source>
</evidence>
<evidence type="ECO:0000256" key="9">
    <source>
        <dbReference type="ARBA" id="ARBA00023284"/>
    </source>
</evidence>
<dbReference type="InterPro" id="IPR012932">
    <property type="entry name" value="VKOR"/>
</dbReference>
<dbReference type="Pfam" id="PF07884">
    <property type="entry name" value="VKOR"/>
    <property type="match status" value="1"/>
</dbReference>
<dbReference type="Gene3D" id="1.20.1440.130">
    <property type="entry name" value="VKOR domain"/>
    <property type="match status" value="1"/>
</dbReference>
<dbReference type="InterPro" id="IPR038354">
    <property type="entry name" value="VKOR_sf"/>
</dbReference>
<evidence type="ECO:0000256" key="6">
    <source>
        <dbReference type="ARBA" id="ARBA00023002"/>
    </source>
</evidence>
<evidence type="ECO:0000313" key="12">
    <source>
        <dbReference type="EMBL" id="MDT0691637.1"/>
    </source>
</evidence>
<feature type="transmembrane region" description="Helical" evidence="10">
    <location>
        <begin position="36"/>
        <end position="58"/>
    </location>
</feature>
<keyword evidence="3 10" id="KW-0812">Transmembrane</keyword>
<keyword evidence="13" id="KW-1185">Reference proteome</keyword>
<evidence type="ECO:0000256" key="5">
    <source>
        <dbReference type="ARBA" id="ARBA00022989"/>
    </source>
</evidence>
<dbReference type="CDD" id="cd10546">
    <property type="entry name" value="VKOR"/>
    <property type="match status" value="1"/>
</dbReference>
<sequence>MKNNIFKALEERTKPIEVRDELLHSKAEDMVRRRKLVLLSVLGLVNFSVISLLQSGVIKKLPDVPSRVFDTNNIITSKFAYIAGVPDAPVSNVLFAATMVLSTVGGSEKATRKPVFNILLGAVVLGHTIGAGIMLYDMLFRKKKLCMYCLIGAGVIFASAAIIKPVINKNVKRIF</sequence>